<feature type="chain" id="PRO_5046488544" evidence="1">
    <location>
        <begin position="34"/>
        <end position="562"/>
    </location>
</feature>
<dbReference type="InterPro" id="IPR000914">
    <property type="entry name" value="SBP_5_dom"/>
</dbReference>
<dbReference type="EMBL" id="CP109106">
    <property type="protein sequence ID" value="WSB73141.1"/>
    <property type="molecule type" value="Genomic_DNA"/>
</dbReference>
<feature type="domain" description="Solute-binding protein family 5" evidence="2">
    <location>
        <begin position="102"/>
        <end position="470"/>
    </location>
</feature>
<name>A0ABZ1FRQ6_9ACTN</name>
<dbReference type="PIRSF" id="PIRSF002741">
    <property type="entry name" value="MppA"/>
    <property type="match status" value="1"/>
</dbReference>
<proteinExistence type="predicted"/>
<gene>
    <name evidence="3" type="ORF">OG863_37155</name>
</gene>
<dbReference type="CDD" id="cd00995">
    <property type="entry name" value="PBP2_NikA_DppA_OppA_like"/>
    <property type="match status" value="1"/>
</dbReference>
<reference evidence="3 4" key="1">
    <citation type="submission" date="2022-10" db="EMBL/GenBank/DDBJ databases">
        <title>The complete genomes of actinobacterial strains from the NBC collection.</title>
        <authorList>
            <person name="Joergensen T.S."/>
            <person name="Alvarez Arevalo M."/>
            <person name="Sterndorff E.B."/>
            <person name="Faurdal D."/>
            <person name="Vuksanovic O."/>
            <person name="Mourched A.-S."/>
            <person name="Charusanti P."/>
            <person name="Shaw S."/>
            <person name="Blin K."/>
            <person name="Weber T."/>
        </authorList>
    </citation>
    <scope>NUCLEOTIDE SEQUENCE [LARGE SCALE GENOMIC DNA]</scope>
    <source>
        <strain evidence="3 4">NBC 01774</strain>
    </source>
</reference>
<protein>
    <submittedName>
        <fullName evidence="3">ABC transporter substrate-binding protein</fullName>
    </submittedName>
</protein>
<evidence type="ECO:0000259" key="2">
    <source>
        <dbReference type="Pfam" id="PF00496"/>
    </source>
</evidence>
<dbReference type="PROSITE" id="PS51257">
    <property type="entry name" value="PROKAR_LIPOPROTEIN"/>
    <property type="match status" value="1"/>
</dbReference>
<keyword evidence="1" id="KW-0732">Signal</keyword>
<dbReference type="Gene3D" id="3.40.190.10">
    <property type="entry name" value="Periplasmic binding protein-like II"/>
    <property type="match status" value="1"/>
</dbReference>
<dbReference type="InterPro" id="IPR030678">
    <property type="entry name" value="Peptide/Ni-bd"/>
</dbReference>
<dbReference type="Gene3D" id="3.10.105.10">
    <property type="entry name" value="Dipeptide-binding Protein, Domain 3"/>
    <property type="match status" value="1"/>
</dbReference>
<dbReference type="Pfam" id="PF00496">
    <property type="entry name" value="SBP_bac_5"/>
    <property type="match status" value="1"/>
</dbReference>
<evidence type="ECO:0000313" key="3">
    <source>
        <dbReference type="EMBL" id="WSB73141.1"/>
    </source>
</evidence>
<dbReference type="RefSeq" id="WP_326622725.1">
    <property type="nucleotide sequence ID" value="NZ_CP109106.1"/>
</dbReference>
<dbReference type="SUPFAM" id="SSF53850">
    <property type="entry name" value="Periplasmic binding protein-like II"/>
    <property type="match status" value="1"/>
</dbReference>
<organism evidence="3 4">
    <name type="scientific">Streptomyces decoyicus</name>
    <dbReference type="NCBI Taxonomy" id="249567"/>
    <lineage>
        <taxon>Bacteria</taxon>
        <taxon>Bacillati</taxon>
        <taxon>Actinomycetota</taxon>
        <taxon>Actinomycetes</taxon>
        <taxon>Kitasatosporales</taxon>
        <taxon>Streptomycetaceae</taxon>
        <taxon>Streptomyces</taxon>
    </lineage>
</organism>
<evidence type="ECO:0000256" key="1">
    <source>
        <dbReference type="SAM" id="SignalP"/>
    </source>
</evidence>
<dbReference type="InterPro" id="IPR039424">
    <property type="entry name" value="SBP_5"/>
</dbReference>
<accession>A0ABZ1FRQ6</accession>
<sequence length="562" mass="59488">MKRIPRRPATPLLAAAVAALALGAAGCSGATHALGGGKPLNAADLELTPTTDRATGRLGSVNWLLEDEPDSLDLDTQGTSAGRTVLTNVCERLYQLQPDMSVRPFLARKVTRPDPTTLVLSLRDDVTFHDGAKMTADDVLWSLKRHADPDMEQADEFGNVEKMAKTGPHEITVTFKQPDALFTKALAGDAGLVYHRSEVQAAGKEFGTPGRGDACSGPYALKSWKSGDSLTIRRYDGYWGSKPLTRQVVFRWASDSAFVNALTTGAADGGYAESPNTAAALAGRKGLSEHYGPSTASLALIPTERGGLKDPAIRRALSLALDRAGVAASGYGGLVQPWATPVGSGAWGYAKPAFAAAQRKLNAAAPERPDAADLARARKLVKEAGAPAEPIVIGTDASQGRTVIANAVRAALQRIGLAGVIKTVPTAQFEEFYSSPQARSEIDVLVGDWYISKSDPMGFYDNALSDSPNNWVGFKSRSYDSTVHRAMRTLDDGARARLAVQVQQEFADAAVWIPVAQVPAVLVLKDGLTGPPASQAHLYYPWAAELGTEPGSAPSHQPPGKD</sequence>
<evidence type="ECO:0000313" key="4">
    <source>
        <dbReference type="Proteomes" id="UP001344251"/>
    </source>
</evidence>
<feature type="signal peptide" evidence="1">
    <location>
        <begin position="1"/>
        <end position="33"/>
    </location>
</feature>
<dbReference type="Proteomes" id="UP001344251">
    <property type="component" value="Chromosome"/>
</dbReference>
<keyword evidence="4" id="KW-1185">Reference proteome</keyword>
<dbReference type="PANTHER" id="PTHR30290">
    <property type="entry name" value="PERIPLASMIC BINDING COMPONENT OF ABC TRANSPORTER"/>
    <property type="match status" value="1"/>
</dbReference>